<dbReference type="EMBL" id="CYZX01000001">
    <property type="protein sequence ID" value="CUN54764.1"/>
    <property type="molecule type" value="Genomic_DNA"/>
</dbReference>
<reference evidence="1 2" key="1">
    <citation type="submission" date="2015-09" db="EMBL/GenBank/DDBJ databases">
        <authorList>
            <consortium name="Pathogen Informatics"/>
        </authorList>
    </citation>
    <scope>NUCLEOTIDE SEQUENCE [LARGE SCALE GENOMIC DNA]</scope>
    <source>
        <strain evidence="1 2">2789STDY5834856</strain>
    </source>
</reference>
<organism evidence="1 2">
    <name type="scientific">Clostridium disporicum</name>
    <dbReference type="NCBI Taxonomy" id="84024"/>
    <lineage>
        <taxon>Bacteria</taxon>
        <taxon>Bacillati</taxon>
        <taxon>Bacillota</taxon>
        <taxon>Clostridia</taxon>
        <taxon>Eubacteriales</taxon>
        <taxon>Clostridiaceae</taxon>
        <taxon>Clostridium</taxon>
    </lineage>
</organism>
<accession>A0A173XSQ2</accession>
<dbReference type="AlphaFoldDB" id="A0A173XSQ2"/>
<dbReference type="InterPro" id="IPR046117">
    <property type="entry name" value="DUF6054"/>
</dbReference>
<dbReference type="RefSeq" id="WP_055262855.1">
    <property type="nucleotide sequence ID" value="NZ_CABIXQ010000001.1"/>
</dbReference>
<protein>
    <submittedName>
        <fullName evidence="1">Uncharacterized protein</fullName>
    </submittedName>
</protein>
<dbReference type="OrthoDB" id="4774735at2"/>
<proteinExistence type="predicted"/>
<name>A0A173XSQ2_9CLOT</name>
<evidence type="ECO:0000313" key="1">
    <source>
        <dbReference type="EMBL" id="CUN54764.1"/>
    </source>
</evidence>
<sequence length="112" mass="12649">MGIYSFDVKLTLDETIKRLDAGIISGTITEKIDFHEINSQGKNKAVVMVYEKKYFRASNRLTLTLCLEELENKTHIHVIGISGIEKAITGNGEASEKFTSLPREILEDYIIE</sequence>
<dbReference type="Proteomes" id="UP000095594">
    <property type="component" value="Unassembled WGS sequence"/>
</dbReference>
<dbReference type="Pfam" id="PF19524">
    <property type="entry name" value="DUF6054"/>
    <property type="match status" value="1"/>
</dbReference>
<evidence type="ECO:0000313" key="2">
    <source>
        <dbReference type="Proteomes" id="UP000095594"/>
    </source>
</evidence>
<gene>
    <name evidence="1" type="ORF">ERS852471_00114</name>
</gene>